<reference evidence="4 5" key="1">
    <citation type="journal article" date="2007" name="Proc. Natl. Acad. Sci. U.S.A.">
        <title>The genome of Syntrophus aciditrophicus: life at the thermodynamic limit of microbial growth.</title>
        <authorList>
            <person name="McInerney M.J."/>
            <person name="Rohlin L."/>
            <person name="Mouttaki H."/>
            <person name="Kim U."/>
            <person name="Krupp R.S."/>
            <person name="Rios-Hernandez L."/>
            <person name="Sieber J."/>
            <person name="Struchtemeyer C.G."/>
            <person name="Bhattacharyya A."/>
            <person name="Campbell J.W."/>
            <person name="Gunsalus R.P."/>
        </authorList>
    </citation>
    <scope>NUCLEOTIDE SEQUENCE [LARGE SCALE GENOMIC DNA]</scope>
    <source>
        <strain evidence="4 5">SB</strain>
    </source>
</reference>
<dbReference type="InterPro" id="IPR036280">
    <property type="entry name" value="Multihaem_cyt_sf"/>
</dbReference>
<dbReference type="EMBL" id="CP000252">
    <property type="protein sequence ID" value="ABC75973.1"/>
    <property type="molecule type" value="Genomic_DNA"/>
</dbReference>
<protein>
    <submittedName>
        <fullName evidence="4">Hypothetical membrane protein</fullName>
    </submittedName>
</protein>
<dbReference type="KEGG" id="sat:SYN_00146"/>
<dbReference type="SUPFAM" id="SSF48695">
    <property type="entry name" value="Multiheme cytochromes"/>
    <property type="match status" value="1"/>
</dbReference>
<dbReference type="OrthoDB" id="9814800at2"/>
<dbReference type="GO" id="GO:0016491">
    <property type="term" value="F:oxidoreductase activity"/>
    <property type="evidence" value="ECO:0007669"/>
    <property type="project" value="TreeGrafter"/>
</dbReference>
<feature type="region of interest" description="Disordered" evidence="2">
    <location>
        <begin position="143"/>
        <end position="165"/>
    </location>
</feature>
<dbReference type="PANTHER" id="PTHR35038:SF6">
    <property type="entry name" value="SURFACE LOCALIZED DECAHEME CYTOCHROME C LIPOPROTEIN"/>
    <property type="match status" value="1"/>
</dbReference>
<dbReference type="HOGENOM" id="CLU_496880_0_0_7"/>
<dbReference type="Proteomes" id="UP000001933">
    <property type="component" value="Chromosome"/>
</dbReference>
<proteinExistence type="predicted"/>
<dbReference type="InParanoid" id="Q2LQK3"/>
<keyword evidence="3" id="KW-0812">Transmembrane</keyword>
<organism evidence="4 5">
    <name type="scientific">Syntrophus aciditrophicus (strain SB)</name>
    <dbReference type="NCBI Taxonomy" id="56780"/>
    <lineage>
        <taxon>Bacteria</taxon>
        <taxon>Pseudomonadati</taxon>
        <taxon>Thermodesulfobacteriota</taxon>
        <taxon>Syntrophia</taxon>
        <taxon>Syntrophales</taxon>
        <taxon>Syntrophaceae</taxon>
        <taxon>Syntrophus</taxon>
    </lineage>
</organism>
<keyword evidence="3" id="KW-1133">Transmembrane helix</keyword>
<evidence type="ECO:0000256" key="3">
    <source>
        <dbReference type="SAM" id="Phobius"/>
    </source>
</evidence>
<dbReference type="PANTHER" id="PTHR35038">
    <property type="entry name" value="DISSIMILATORY SULFITE REDUCTASE SIRA"/>
    <property type="match status" value="1"/>
</dbReference>
<dbReference type="RefSeq" id="WP_011416008.1">
    <property type="nucleotide sequence ID" value="NC_007759.1"/>
</dbReference>
<keyword evidence="1" id="KW-0732">Signal</keyword>
<name>Q2LQK3_SYNAS</name>
<evidence type="ECO:0000313" key="5">
    <source>
        <dbReference type="Proteomes" id="UP000001933"/>
    </source>
</evidence>
<evidence type="ECO:0000256" key="1">
    <source>
        <dbReference type="ARBA" id="ARBA00022729"/>
    </source>
</evidence>
<dbReference type="eggNOG" id="COG2864">
    <property type="taxonomic scope" value="Bacteria"/>
</dbReference>
<evidence type="ECO:0000313" key="4">
    <source>
        <dbReference type="EMBL" id="ABC75973.1"/>
    </source>
</evidence>
<feature type="transmembrane region" description="Helical" evidence="3">
    <location>
        <begin position="7"/>
        <end position="24"/>
    </location>
</feature>
<feature type="region of interest" description="Disordered" evidence="2">
    <location>
        <begin position="524"/>
        <end position="548"/>
    </location>
</feature>
<gene>
    <name evidence="4" type="ORF">SYN_00146</name>
</gene>
<sequence>MDAVRGMAYAILIAVLAIAVQITWESRVLGAGSHVDVWLRNENGAKITPSDNETDPYSPRKTCGACHSYATISKGNHFQGKSSERRKADSSALPAALYPDNRSRFQKGSAGEADCLVCHMTGYRLDQRNRSIRAGRELTVPTTGANLGEIQPDLKSSQKGDPGNLSRRPAVIYRWGSPVFTRDGKLSGTIIRPSVSSASCLQCHGDDQAFHTATLHRAEYDVHVRVGLRCTDCHGLAVNVPGGRLAHRIGRGSSGQSVEKTGMKTCTSCHLDGLYRYRPGLPESAPNPLVVHAAKFPKASFHFRLLSCTACHSTGQPAKGAYLMDASTGTVSWYTADNMSAADRGAFRKAAEKPWPPWIAIQGMKDGSGERYTAAVPHTGQWFAERTGRNTFRALPPNAVSRAYQASRGITSVEVRDSSGRKIRRVTVATEGDMEKMLQALHRLGYRKAVFMADKVYEWKGGKIVSSELPFANTLSVPIWHNVVPIGRKQTLGAKDCRDCHDEKALFFGKLKVRSVGRFLKEDYPKPKAPNASPQMEEWGMEEVPAYE</sequence>
<dbReference type="InterPro" id="IPR051829">
    <property type="entry name" value="Multiheme_Cytochr_ET"/>
</dbReference>
<keyword evidence="5" id="KW-1185">Reference proteome</keyword>
<dbReference type="STRING" id="56780.SYN_00146"/>
<accession>Q2LQK3</accession>
<dbReference type="AlphaFoldDB" id="Q2LQK3"/>
<keyword evidence="3" id="KW-0472">Membrane</keyword>
<evidence type="ECO:0000256" key="2">
    <source>
        <dbReference type="SAM" id="MobiDB-lite"/>
    </source>
</evidence>